<dbReference type="EMBL" id="CAJOBE010006976">
    <property type="protein sequence ID" value="CAF4022961.1"/>
    <property type="molecule type" value="Genomic_DNA"/>
</dbReference>
<feature type="transmembrane region" description="Helical" evidence="6">
    <location>
        <begin position="98"/>
        <end position="125"/>
    </location>
</feature>
<evidence type="ECO:0000256" key="3">
    <source>
        <dbReference type="ARBA" id="ARBA00022692"/>
    </source>
</evidence>
<dbReference type="Proteomes" id="UP000663882">
    <property type="component" value="Unassembled WGS sequence"/>
</dbReference>
<comment type="subcellular location">
    <subcellularLocation>
        <location evidence="1">Membrane</location>
        <topology evidence="1">Multi-pass membrane protein</topology>
    </subcellularLocation>
</comment>
<evidence type="ECO:0000256" key="5">
    <source>
        <dbReference type="ARBA" id="ARBA00023136"/>
    </source>
</evidence>
<keyword evidence="3 6" id="KW-0812">Transmembrane</keyword>
<dbReference type="Proteomes" id="UP000663889">
    <property type="component" value="Unassembled WGS sequence"/>
</dbReference>
<reference evidence="7" key="1">
    <citation type="submission" date="2021-02" db="EMBL/GenBank/DDBJ databases">
        <authorList>
            <person name="Nowell W R."/>
        </authorList>
    </citation>
    <scope>NUCLEOTIDE SEQUENCE</scope>
</reference>
<dbReference type="Proteomes" id="UP000663874">
    <property type="component" value="Unassembled WGS sequence"/>
</dbReference>
<feature type="transmembrane region" description="Helical" evidence="6">
    <location>
        <begin position="132"/>
        <end position="154"/>
    </location>
</feature>
<gene>
    <name evidence="10" type="ORF">FNK824_LOCUS27183</name>
    <name evidence="9" type="ORF">OTI717_LOCUS4226</name>
    <name evidence="7" type="ORF">RFH988_LOCUS35008</name>
    <name evidence="8" type="ORF">SEV965_LOCUS33893</name>
</gene>
<dbReference type="PANTHER" id="PTHR31123:SF1">
    <property type="entry name" value="ACCUMULATION OF DYADS PROTEIN 2-RELATED"/>
    <property type="match status" value="1"/>
</dbReference>
<evidence type="ECO:0000313" key="7">
    <source>
        <dbReference type="EMBL" id="CAF1405107.1"/>
    </source>
</evidence>
<evidence type="ECO:0000313" key="11">
    <source>
        <dbReference type="Proteomes" id="UP000663882"/>
    </source>
</evidence>
<dbReference type="AlphaFoldDB" id="A0A815L9Z7"/>
<evidence type="ECO:0000313" key="10">
    <source>
        <dbReference type="EMBL" id="CAF4022961.1"/>
    </source>
</evidence>
<dbReference type="EMBL" id="CAJNOO010005123">
    <property type="protein sequence ID" value="CAF1405107.1"/>
    <property type="molecule type" value="Genomic_DNA"/>
</dbReference>
<keyword evidence="5 6" id="KW-0472">Membrane</keyword>
<evidence type="ECO:0000256" key="2">
    <source>
        <dbReference type="ARBA" id="ARBA00005587"/>
    </source>
</evidence>
<evidence type="ECO:0000313" key="9">
    <source>
        <dbReference type="EMBL" id="CAF3549507.1"/>
    </source>
</evidence>
<dbReference type="GO" id="GO:0005886">
    <property type="term" value="C:plasma membrane"/>
    <property type="evidence" value="ECO:0007669"/>
    <property type="project" value="TreeGrafter"/>
</dbReference>
<dbReference type="PANTHER" id="PTHR31123">
    <property type="entry name" value="ACCUMULATION OF DYADS PROTEIN 2-RELATED"/>
    <property type="match status" value="1"/>
</dbReference>
<comment type="similarity">
    <text evidence="2">Belongs to the acetate uptake transporter (AceTr) (TC 2.A.96) family.</text>
</comment>
<evidence type="ECO:0000256" key="4">
    <source>
        <dbReference type="ARBA" id="ARBA00022989"/>
    </source>
</evidence>
<dbReference type="GO" id="GO:0015123">
    <property type="term" value="F:acetate transmembrane transporter activity"/>
    <property type="evidence" value="ECO:0007669"/>
    <property type="project" value="TreeGrafter"/>
</dbReference>
<dbReference type="Pfam" id="PF01184">
    <property type="entry name" value="Gpr1_Fun34_YaaH"/>
    <property type="match status" value="1"/>
</dbReference>
<dbReference type="Proteomes" id="UP000663823">
    <property type="component" value="Unassembled WGS sequence"/>
</dbReference>
<proteinExistence type="inferred from homology"/>
<name>A0A815L9Z7_9BILA</name>
<feature type="transmembrane region" description="Helical" evidence="6">
    <location>
        <begin position="160"/>
        <end position="182"/>
    </location>
</feature>
<sequence>MDEYHQQLYEGFLRYLETTKSLQKFNTNLSTPAYQGLNATPLGLCSFALTTFVASMYLCGISVPADASIGVVMGLALFYGGATQLLAGFLSFREGNTFGAVAFSSYGGFWLSFGAIHIAAFNFLVGYKDISVLNNALGVFFLSWAIFTGLMTLSCLRTNLITIGLFFSLFLCFVLLSSSKFLQSHQNLQRASGAFGLLSATFAWYSAFAHLLNKSDWFFKLPLFEILHKKHEEASIILTQL</sequence>
<accession>A0A815L9Z7</accession>
<evidence type="ECO:0000256" key="1">
    <source>
        <dbReference type="ARBA" id="ARBA00004141"/>
    </source>
</evidence>
<dbReference type="InterPro" id="IPR000791">
    <property type="entry name" value="Gpr1/Fun34/SatP-like"/>
</dbReference>
<protein>
    <submittedName>
        <fullName evidence="7">Uncharacterized protein</fullName>
    </submittedName>
</protein>
<feature type="transmembrane region" description="Helical" evidence="6">
    <location>
        <begin position="194"/>
        <end position="212"/>
    </location>
</feature>
<organism evidence="7 11">
    <name type="scientific">Rotaria sordida</name>
    <dbReference type="NCBI Taxonomy" id="392033"/>
    <lineage>
        <taxon>Eukaryota</taxon>
        <taxon>Metazoa</taxon>
        <taxon>Spiralia</taxon>
        <taxon>Gnathifera</taxon>
        <taxon>Rotifera</taxon>
        <taxon>Eurotatoria</taxon>
        <taxon>Bdelloidea</taxon>
        <taxon>Philodinida</taxon>
        <taxon>Philodinidae</taxon>
        <taxon>Rotaria</taxon>
    </lineage>
</organism>
<keyword evidence="4 6" id="KW-1133">Transmembrane helix</keyword>
<comment type="caution">
    <text evidence="7">The sequence shown here is derived from an EMBL/GenBank/DDBJ whole genome shotgun (WGS) entry which is preliminary data.</text>
</comment>
<dbReference type="InterPro" id="IPR051633">
    <property type="entry name" value="AceTr"/>
</dbReference>
<feature type="transmembrane region" description="Helical" evidence="6">
    <location>
        <begin position="39"/>
        <end position="59"/>
    </location>
</feature>
<evidence type="ECO:0000256" key="6">
    <source>
        <dbReference type="SAM" id="Phobius"/>
    </source>
</evidence>
<dbReference type="NCBIfam" id="NF038013">
    <property type="entry name" value="AceTr_1"/>
    <property type="match status" value="1"/>
</dbReference>
<dbReference type="OrthoDB" id="3648309at2759"/>
<dbReference type="EMBL" id="CAJNOU010004796">
    <property type="protein sequence ID" value="CAF1455270.1"/>
    <property type="molecule type" value="Genomic_DNA"/>
</dbReference>
<evidence type="ECO:0000313" key="8">
    <source>
        <dbReference type="EMBL" id="CAF1455270.1"/>
    </source>
</evidence>
<dbReference type="EMBL" id="CAJOAX010000250">
    <property type="protein sequence ID" value="CAF3549507.1"/>
    <property type="molecule type" value="Genomic_DNA"/>
</dbReference>
<feature type="transmembrane region" description="Helical" evidence="6">
    <location>
        <begin position="71"/>
        <end position="92"/>
    </location>
</feature>